<dbReference type="Proteomes" id="UP001210231">
    <property type="component" value="Unassembled WGS sequence"/>
</dbReference>
<comment type="caution">
    <text evidence="2">The sequence shown here is derived from an EMBL/GenBank/DDBJ whole genome shotgun (WGS) entry which is preliminary data.</text>
</comment>
<reference evidence="2 3" key="1">
    <citation type="submission" date="2022-12" db="EMBL/GenBank/DDBJ databases">
        <title>Chitinophagaceae gen. sp. nov., a new member of the family Chitinophagaceae, isolated from soil in a chemical factory.</title>
        <authorList>
            <person name="Ke Z."/>
        </authorList>
    </citation>
    <scope>NUCLEOTIDE SEQUENCE [LARGE SCALE GENOMIC DNA]</scope>
    <source>
        <strain evidence="2 3">LY-5</strain>
    </source>
</reference>
<feature type="signal peptide" evidence="1">
    <location>
        <begin position="1"/>
        <end position="20"/>
    </location>
</feature>
<dbReference type="RefSeq" id="WP_407032911.1">
    <property type="nucleotide sequence ID" value="NZ_JAQGEF010000035.1"/>
</dbReference>
<gene>
    <name evidence="2" type="ORF">O3P16_17345</name>
</gene>
<proteinExistence type="predicted"/>
<evidence type="ECO:0000313" key="3">
    <source>
        <dbReference type="Proteomes" id="UP001210231"/>
    </source>
</evidence>
<protein>
    <submittedName>
        <fullName evidence="2">Transporter</fullName>
    </submittedName>
</protein>
<name>A0ABT4UP09_9BACT</name>
<feature type="chain" id="PRO_5047491269" evidence="1">
    <location>
        <begin position="21"/>
        <end position="311"/>
    </location>
</feature>
<accession>A0ABT4UP09</accession>
<evidence type="ECO:0000313" key="2">
    <source>
        <dbReference type="EMBL" id="MDA3616581.1"/>
    </source>
</evidence>
<keyword evidence="3" id="KW-1185">Reference proteome</keyword>
<organism evidence="2 3">
    <name type="scientific">Polluticaenibacter yanchengensis</name>
    <dbReference type="NCBI Taxonomy" id="3014562"/>
    <lineage>
        <taxon>Bacteria</taxon>
        <taxon>Pseudomonadati</taxon>
        <taxon>Bacteroidota</taxon>
        <taxon>Chitinophagia</taxon>
        <taxon>Chitinophagales</taxon>
        <taxon>Chitinophagaceae</taxon>
        <taxon>Polluticaenibacter</taxon>
    </lineage>
</organism>
<keyword evidence="1" id="KW-0732">Signal</keyword>
<sequence length="311" mass="34350">MKRILLLTVLIIAIQIPALSCDICGCGPGNNYIGILPEFQKHIAGIRYRNNSMRTHLGVGGVNTPLTTNEQYNIIEAWGGWNITGNIRLMASVPYSFNSKENLAIKENKNGIGDISILGFYQLVNHRKTIVGKNGKSKLLVQSLWIGGGTKLATGKYIAADKSATNQSANLFQLGTGSYDFNLNAMYDIRLQDIGINLNGNYKINTANRYNYQYGNKLNVNSQLYYKFRTKKDLMIAPNIGTQYEKSQKDLDETLKVFASGGYAFLGTIGVETAFSKYAVGANFQTPLSQNLGNGIVKSKDRFMLHFSVAL</sequence>
<evidence type="ECO:0000256" key="1">
    <source>
        <dbReference type="SAM" id="SignalP"/>
    </source>
</evidence>
<dbReference type="EMBL" id="JAQGEF010000035">
    <property type="protein sequence ID" value="MDA3616581.1"/>
    <property type="molecule type" value="Genomic_DNA"/>
</dbReference>